<dbReference type="PANTHER" id="PTHR43008">
    <property type="entry name" value="BENZIL REDUCTASE"/>
    <property type="match status" value="1"/>
</dbReference>
<evidence type="ECO:0000256" key="4">
    <source>
        <dbReference type="RuleBase" id="RU000363"/>
    </source>
</evidence>
<evidence type="ECO:0000313" key="7">
    <source>
        <dbReference type="Proteomes" id="UP001050691"/>
    </source>
</evidence>
<keyword evidence="3" id="KW-0560">Oxidoreductase</keyword>
<comment type="caution">
    <text evidence="6">The sequence shown here is derived from an EMBL/GenBank/DDBJ whole genome shotgun (WGS) entry which is preliminary data.</text>
</comment>
<sequence length="251" mass="27199">MSSSPLILVTGASRGIGLSVTKVLLTKLGANVVALSRSRTPGLEELGRRFPSKLNIVQCDITDENAVKAVVNSCDRIDGLVLNAGTISFARISSENSTLAEWKRVFDVNFFSLLHTVRSALPRLRESKGRIIFVSSGAAVGKIAGWGAYNTSKAAMNSFCRTLAAEEHDIISIAVRPGRVDTEMQQSLRQDGGDSMDFEDHQLFVNEFNNGKLVKPDDPGHVIAALSTAASSELNGQFLSWDAKELEKYRA</sequence>
<dbReference type="PRINTS" id="PR00080">
    <property type="entry name" value="SDRFAMILY"/>
</dbReference>
<dbReference type="InterPro" id="IPR002347">
    <property type="entry name" value="SDR_fam"/>
</dbReference>
<keyword evidence="2" id="KW-0521">NADP</keyword>
<dbReference type="Pfam" id="PF00106">
    <property type="entry name" value="adh_short"/>
    <property type="match status" value="1"/>
</dbReference>
<dbReference type="EMBL" id="BPWL01000002">
    <property type="protein sequence ID" value="GJJ07611.1"/>
    <property type="molecule type" value="Genomic_DNA"/>
</dbReference>
<dbReference type="InterPro" id="IPR020904">
    <property type="entry name" value="Sc_DH/Rdtase_CS"/>
</dbReference>
<dbReference type="Proteomes" id="UP001050691">
    <property type="component" value="Unassembled WGS sequence"/>
</dbReference>
<reference evidence="6" key="1">
    <citation type="submission" date="2021-10" db="EMBL/GenBank/DDBJ databases">
        <title>De novo Genome Assembly of Clathrus columnatus (Basidiomycota, Fungi) Using Illumina and Nanopore Sequence Data.</title>
        <authorList>
            <person name="Ogiso-Tanaka E."/>
            <person name="Itagaki H."/>
            <person name="Hosoya T."/>
            <person name="Hosaka K."/>
        </authorList>
    </citation>
    <scope>NUCLEOTIDE SEQUENCE</scope>
    <source>
        <strain evidence="6">MO-923</strain>
    </source>
</reference>
<dbReference type="SUPFAM" id="SSF51735">
    <property type="entry name" value="NAD(P)-binding Rossmann-fold domains"/>
    <property type="match status" value="1"/>
</dbReference>
<dbReference type="InterPro" id="IPR057326">
    <property type="entry name" value="KR_dom"/>
</dbReference>
<protein>
    <recommendedName>
        <fullName evidence="5">Ketoreductase domain-containing protein</fullName>
    </recommendedName>
</protein>
<dbReference type="PRINTS" id="PR00081">
    <property type="entry name" value="GDHRDH"/>
</dbReference>
<proteinExistence type="inferred from homology"/>
<name>A0AAV5A4S8_9AGAM</name>
<dbReference type="Gene3D" id="3.40.50.720">
    <property type="entry name" value="NAD(P)-binding Rossmann-like Domain"/>
    <property type="match status" value="1"/>
</dbReference>
<dbReference type="GO" id="GO:0050664">
    <property type="term" value="F:oxidoreductase activity, acting on NAD(P)H, oxygen as acceptor"/>
    <property type="evidence" value="ECO:0007669"/>
    <property type="project" value="TreeGrafter"/>
</dbReference>
<evidence type="ECO:0000259" key="5">
    <source>
        <dbReference type="SMART" id="SM00822"/>
    </source>
</evidence>
<accession>A0AAV5A4S8</accession>
<comment type="similarity">
    <text evidence="1 4">Belongs to the short-chain dehydrogenases/reductases (SDR) family.</text>
</comment>
<evidence type="ECO:0000256" key="3">
    <source>
        <dbReference type="ARBA" id="ARBA00023002"/>
    </source>
</evidence>
<dbReference type="FunFam" id="3.40.50.720:FF:000281">
    <property type="entry name" value="Uncharacterized oxidoreductase YIR035C"/>
    <property type="match status" value="1"/>
</dbReference>
<gene>
    <name evidence="6" type="ORF">Clacol_001814</name>
</gene>
<keyword evidence="7" id="KW-1185">Reference proteome</keyword>
<evidence type="ECO:0000313" key="6">
    <source>
        <dbReference type="EMBL" id="GJJ07611.1"/>
    </source>
</evidence>
<organism evidence="6 7">
    <name type="scientific">Clathrus columnatus</name>
    <dbReference type="NCBI Taxonomy" id="1419009"/>
    <lineage>
        <taxon>Eukaryota</taxon>
        <taxon>Fungi</taxon>
        <taxon>Dikarya</taxon>
        <taxon>Basidiomycota</taxon>
        <taxon>Agaricomycotina</taxon>
        <taxon>Agaricomycetes</taxon>
        <taxon>Phallomycetidae</taxon>
        <taxon>Phallales</taxon>
        <taxon>Clathraceae</taxon>
        <taxon>Clathrus</taxon>
    </lineage>
</organism>
<dbReference type="SMART" id="SM00822">
    <property type="entry name" value="PKS_KR"/>
    <property type="match status" value="1"/>
</dbReference>
<feature type="domain" description="Ketoreductase" evidence="5">
    <location>
        <begin position="5"/>
        <end position="201"/>
    </location>
</feature>
<dbReference type="AlphaFoldDB" id="A0AAV5A4S8"/>
<evidence type="ECO:0000256" key="1">
    <source>
        <dbReference type="ARBA" id="ARBA00006484"/>
    </source>
</evidence>
<evidence type="ECO:0000256" key="2">
    <source>
        <dbReference type="ARBA" id="ARBA00022857"/>
    </source>
</evidence>
<dbReference type="InterPro" id="IPR036291">
    <property type="entry name" value="NAD(P)-bd_dom_sf"/>
</dbReference>
<dbReference type="PANTHER" id="PTHR43008:SF8">
    <property type="entry name" value="BENZIL REDUCTASE ((S)-BENZOIN FORMING) IRC24"/>
    <property type="match status" value="1"/>
</dbReference>
<dbReference type="PROSITE" id="PS00061">
    <property type="entry name" value="ADH_SHORT"/>
    <property type="match status" value="1"/>
</dbReference>